<dbReference type="OrthoDB" id="7950620at2"/>
<dbReference type="Proteomes" id="UP000596977">
    <property type="component" value="Unassembled WGS sequence"/>
</dbReference>
<keyword evidence="2" id="KW-1185">Reference proteome</keyword>
<evidence type="ECO:0000313" key="2">
    <source>
        <dbReference type="Proteomes" id="UP000596977"/>
    </source>
</evidence>
<name>A0A916RBR6_9HYPH</name>
<dbReference type="EMBL" id="BMKB01000003">
    <property type="protein sequence ID" value="GGA49454.1"/>
    <property type="molecule type" value="Genomic_DNA"/>
</dbReference>
<proteinExistence type="predicted"/>
<organism evidence="1 2">
    <name type="scientific">Pelagibacterium lentulum</name>
    <dbReference type="NCBI Taxonomy" id="2029865"/>
    <lineage>
        <taxon>Bacteria</taxon>
        <taxon>Pseudomonadati</taxon>
        <taxon>Pseudomonadota</taxon>
        <taxon>Alphaproteobacteria</taxon>
        <taxon>Hyphomicrobiales</taxon>
        <taxon>Devosiaceae</taxon>
        <taxon>Pelagibacterium</taxon>
    </lineage>
</organism>
<accession>A0A916RBR6</accession>
<dbReference type="AlphaFoldDB" id="A0A916RBR6"/>
<reference evidence="1 2" key="1">
    <citation type="journal article" date="2014" name="Int. J. Syst. Evol. Microbiol.">
        <title>Complete genome sequence of Corynebacterium casei LMG S-19264T (=DSM 44701T), isolated from a smear-ripened cheese.</title>
        <authorList>
            <consortium name="US DOE Joint Genome Institute (JGI-PGF)"/>
            <person name="Walter F."/>
            <person name="Albersmeier A."/>
            <person name="Kalinowski J."/>
            <person name="Ruckert C."/>
        </authorList>
    </citation>
    <scope>NUCLEOTIDE SEQUENCE [LARGE SCALE GENOMIC DNA]</scope>
    <source>
        <strain evidence="1 2">CGMCC 1.15896</strain>
    </source>
</reference>
<dbReference type="RefSeq" id="WP_127074259.1">
    <property type="nucleotide sequence ID" value="NZ_BMKB01000003.1"/>
</dbReference>
<gene>
    <name evidence="1" type="ORF">GCM10011499_19160</name>
</gene>
<protein>
    <submittedName>
        <fullName evidence="1">Uncharacterized protein</fullName>
    </submittedName>
</protein>
<sequence>MHIHARRLGRDAAAAAAVLAIYLLTLLVPIHQTQALQDHFETLGYENLSGWSLCIGGDYEPVEPEKLPKICSLAGLGKLTLAPVGAADADFGPVVRFTSISYSLEGRVSLDARDTGAHPPRAPPVLL</sequence>
<evidence type="ECO:0000313" key="1">
    <source>
        <dbReference type="EMBL" id="GGA49454.1"/>
    </source>
</evidence>
<comment type="caution">
    <text evidence="1">The sequence shown here is derived from an EMBL/GenBank/DDBJ whole genome shotgun (WGS) entry which is preliminary data.</text>
</comment>